<sequence length="372" mass="40338">MRILHLALEDHRRPGSGGGSLRNREINRRLAANGHDVHVVTAAHQALSAREEDGVTYSQIGVPRGYAVSLLSYQASLPLWTRRAIRRLRPDLVVEEFAPPWSSMGVGHWTRRPTVGLVQGYFAREKAVQYHLPPRLLTAIERWGTRSHENLIAVSPEIAAKLRAAAPEADVHTIGNGVDGEEVAAALEPGVTREPGLIAFVGRLEIDQKGLDLMLDAFERLPAGSPARLVVAGDGKNADRFAAMVRQRGLSERISMLGRIDGAEKWQLYARAQVALVPSRYETFGITALEAMACGTPVLAFDIDGLRTTVGQGAAVLVPAFDVEAYAAELQALLADPSRCEQLGRQGRTIASASAWAELAVQQEQVYARAIG</sequence>
<dbReference type="Gene3D" id="3.40.50.2000">
    <property type="entry name" value="Glycogen Phosphorylase B"/>
    <property type="match status" value="2"/>
</dbReference>
<dbReference type="InterPro" id="IPR001296">
    <property type="entry name" value="Glyco_trans_1"/>
</dbReference>
<dbReference type="RefSeq" id="WP_202958059.1">
    <property type="nucleotide sequence ID" value="NZ_JAPCID010000025.1"/>
</dbReference>
<dbReference type="SUPFAM" id="SSF53756">
    <property type="entry name" value="UDP-Glycosyltransferase/glycogen phosphorylase"/>
    <property type="match status" value="1"/>
</dbReference>
<dbReference type="Pfam" id="PF13439">
    <property type="entry name" value="Glyco_transf_4"/>
    <property type="match status" value="1"/>
</dbReference>
<accession>A0ABT4RM84</accession>
<dbReference type="CDD" id="cd03801">
    <property type="entry name" value="GT4_PimA-like"/>
    <property type="match status" value="1"/>
</dbReference>
<dbReference type="PANTHER" id="PTHR45947:SF3">
    <property type="entry name" value="SULFOQUINOVOSYL TRANSFERASE SQD2"/>
    <property type="match status" value="1"/>
</dbReference>
<dbReference type="InterPro" id="IPR050194">
    <property type="entry name" value="Glycosyltransferase_grp1"/>
</dbReference>
<evidence type="ECO:0000259" key="4">
    <source>
        <dbReference type="Pfam" id="PF13439"/>
    </source>
</evidence>
<proteinExistence type="predicted"/>
<name>A0ABT4RM84_9ACTN</name>
<feature type="domain" description="Glycosyl transferase family 1" evidence="3">
    <location>
        <begin position="194"/>
        <end position="348"/>
    </location>
</feature>
<dbReference type="Pfam" id="PF00534">
    <property type="entry name" value="Glycos_transf_1"/>
    <property type="match status" value="1"/>
</dbReference>
<feature type="domain" description="Glycosyltransferase subfamily 4-like N-terminal" evidence="4">
    <location>
        <begin position="17"/>
        <end position="179"/>
    </location>
</feature>
<keyword evidence="6" id="KW-1185">Reference proteome</keyword>
<dbReference type="InterPro" id="IPR028098">
    <property type="entry name" value="Glyco_trans_4-like_N"/>
</dbReference>
<evidence type="ECO:0000313" key="5">
    <source>
        <dbReference type="EMBL" id="MDA0139390.1"/>
    </source>
</evidence>
<keyword evidence="2" id="KW-0808">Transferase</keyword>
<keyword evidence="1" id="KW-0328">Glycosyltransferase</keyword>
<reference evidence="5" key="1">
    <citation type="submission" date="2022-10" db="EMBL/GenBank/DDBJ databases">
        <title>The WGS of Solirubrobacter sp. CPCC 204708.</title>
        <authorList>
            <person name="Jiang Z."/>
        </authorList>
    </citation>
    <scope>NUCLEOTIDE SEQUENCE</scope>
    <source>
        <strain evidence="5">CPCC 204708</strain>
    </source>
</reference>
<dbReference type="Proteomes" id="UP001147700">
    <property type="component" value="Unassembled WGS sequence"/>
</dbReference>
<evidence type="ECO:0000259" key="3">
    <source>
        <dbReference type="Pfam" id="PF00534"/>
    </source>
</evidence>
<dbReference type="EMBL" id="JAPCID010000025">
    <property type="protein sequence ID" value="MDA0139390.1"/>
    <property type="molecule type" value="Genomic_DNA"/>
</dbReference>
<organism evidence="5 6">
    <name type="scientific">Solirubrobacter deserti</name>
    <dbReference type="NCBI Taxonomy" id="2282478"/>
    <lineage>
        <taxon>Bacteria</taxon>
        <taxon>Bacillati</taxon>
        <taxon>Actinomycetota</taxon>
        <taxon>Thermoleophilia</taxon>
        <taxon>Solirubrobacterales</taxon>
        <taxon>Solirubrobacteraceae</taxon>
        <taxon>Solirubrobacter</taxon>
    </lineage>
</organism>
<gene>
    <name evidence="5" type="ORF">OJ962_17940</name>
</gene>
<evidence type="ECO:0000256" key="2">
    <source>
        <dbReference type="ARBA" id="ARBA00022679"/>
    </source>
</evidence>
<evidence type="ECO:0000256" key="1">
    <source>
        <dbReference type="ARBA" id="ARBA00022676"/>
    </source>
</evidence>
<protein>
    <submittedName>
        <fullName evidence="5">Glycosyltransferase family 4 protein</fullName>
    </submittedName>
</protein>
<comment type="caution">
    <text evidence="5">The sequence shown here is derived from an EMBL/GenBank/DDBJ whole genome shotgun (WGS) entry which is preliminary data.</text>
</comment>
<dbReference type="PANTHER" id="PTHR45947">
    <property type="entry name" value="SULFOQUINOVOSYL TRANSFERASE SQD2"/>
    <property type="match status" value="1"/>
</dbReference>
<evidence type="ECO:0000313" key="6">
    <source>
        <dbReference type="Proteomes" id="UP001147700"/>
    </source>
</evidence>